<dbReference type="FunFam" id="3.40.50.720:FF:000084">
    <property type="entry name" value="Short-chain dehydrogenase reductase"/>
    <property type="match status" value="1"/>
</dbReference>
<name>A0A0F7FXV1_9ACTN</name>
<dbReference type="AlphaFoldDB" id="A0A0F7FXV1"/>
<dbReference type="PANTHER" id="PTHR42879:SF2">
    <property type="entry name" value="3-OXOACYL-[ACYL-CARRIER-PROTEIN] REDUCTASE FABG"/>
    <property type="match status" value="1"/>
</dbReference>
<dbReference type="PATRIC" id="fig|408015.6.peg.3618"/>
<evidence type="ECO:0000313" key="4">
    <source>
        <dbReference type="EMBL" id="AKG44953.1"/>
    </source>
</evidence>
<dbReference type="EMBL" id="CP009922">
    <property type="protein sequence ID" value="AKG44953.1"/>
    <property type="molecule type" value="Genomic_DNA"/>
</dbReference>
<dbReference type="GO" id="GO:0016491">
    <property type="term" value="F:oxidoreductase activity"/>
    <property type="evidence" value="ECO:0007669"/>
    <property type="project" value="UniProtKB-KW"/>
</dbReference>
<comment type="similarity">
    <text evidence="1 3">Belongs to the short-chain dehydrogenases/reductases (SDR) family.</text>
</comment>
<evidence type="ECO:0000313" key="5">
    <source>
        <dbReference type="Proteomes" id="UP000034034"/>
    </source>
</evidence>
<dbReference type="HOGENOM" id="CLU_010194_1_0_11"/>
<organism evidence="4 5">
    <name type="scientific">Streptomyces xiamenensis</name>
    <dbReference type="NCBI Taxonomy" id="408015"/>
    <lineage>
        <taxon>Bacteria</taxon>
        <taxon>Bacillati</taxon>
        <taxon>Actinomycetota</taxon>
        <taxon>Actinomycetes</taxon>
        <taxon>Kitasatosporales</taxon>
        <taxon>Streptomycetaceae</taxon>
        <taxon>Streptomyces</taxon>
    </lineage>
</organism>
<protein>
    <submittedName>
        <fullName evidence="4">Short-chain dehydrogenase/reductase SDR</fullName>
    </submittedName>
</protein>
<evidence type="ECO:0000256" key="3">
    <source>
        <dbReference type="RuleBase" id="RU000363"/>
    </source>
</evidence>
<dbReference type="InterPro" id="IPR050259">
    <property type="entry name" value="SDR"/>
</dbReference>
<dbReference type="InterPro" id="IPR020904">
    <property type="entry name" value="Sc_DH/Rdtase_CS"/>
</dbReference>
<dbReference type="InterPro" id="IPR036291">
    <property type="entry name" value="NAD(P)-bd_dom_sf"/>
</dbReference>
<gene>
    <name evidence="4" type="ORF">SXIM_35690</name>
</gene>
<dbReference type="KEGG" id="sxi:SXIM_35690"/>
<dbReference type="STRING" id="408015.SXIM_35690"/>
<dbReference type="Proteomes" id="UP000034034">
    <property type="component" value="Chromosome"/>
</dbReference>
<proteinExistence type="inferred from homology"/>
<sequence length="305" mass="31900">MRISAVNGHRGIRRDAVGLVQRHSTEIVGIAATLPGHRIHEGAGMADNGERVALITGGTSGIGLAVAETLADRGHTVFLCSRNADAVAETVGKLRSNGGRADGVAADVRRPQDVKRLVATAVERYGPVDILVNNAGRNGGGVTEGISDELWYDVIDTNLNSVFLVTREVLSAGKLRERGWGRIINIASTGGKQGVVLGAPYSASKHGVIGFTKALGLELAKTGITVNAVCPGYVETPMAQRVRAGYAAHFETTEEAILERFQGKIPLGRYSTAEEVASLVGYLTTDAAAPMTAQAINVCGGLGNY</sequence>
<dbReference type="GO" id="GO:0032787">
    <property type="term" value="P:monocarboxylic acid metabolic process"/>
    <property type="evidence" value="ECO:0007669"/>
    <property type="project" value="UniProtKB-ARBA"/>
</dbReference>
<evidence type="ECO:0000256" key="1">
    <source>
        <dbReference type="ARBA" id="ARBA00006484"/>
    </source>
</evidence>
<dbReference type="PRINTS" id="PR00081">
    <property type="entry name" value="GDHRDH"/>
</dbReference>
<dbReference type="SUPFAM" id="SSF51735">
    <property type="entry name" value="NAD(P)-binding Rossmann-fold domains"/>
    <property type="match status" value="1"/>
</dbReference>
<evidence type="ECO:0000256" key="2">
    <source>
        <dbReference type="ARBA" id="ARBA00023002"/>
    </source>
</evidence>
<dbReference type="InterPro" id="IPR002347">
    <property type="entry name" value="SDR_fam"/>
</dbReference>
<dbReference type="PRINTS" id="PR00080">
    <property type="entry name" value="SDRFAMILY"/>
</dbReference>
<dbReference type="PANTHER" id="PTHR42879">
    <property type="entry name" value="3-OXOACYL-(ACYL-CARRIER-PROTEIN) REDUCTASE"/>
    <property type="match status" value="1"/>
</dbReference>
<keyword evidence="2" id="KW-0560">Oxidoreductase</keyword>
<dbReference type="Pfam" id="PF00106">
    <property type="entry name" value="adh_short"/>
    <property type="match status" value="1"/>
</dbReference>
<dbReference type="Gene3D" id="3.40.50.720">
    <property type="entry name" value="NAD(P)-binding Rossmann-like Domain"/>
    <property type="match status" value="1"/>
</dbReference>
<accession>A0A0F7FXV1</accession>
<reference evidence="4" key="1">
    <citation type="submission" date="2019-08" db="EMBL/GenBank/DDBJ databases">
        <title>Complete genome sequence of a mangrove-derived Streptomyces xiamenensis.</title>
        <authorList>
            <person name="Xu J."/>
        </authorList>
    </citation>
    <scope>NUCLEOTIDE SEQUENCE</scope>
    <source>
        <strain evidence="4">318</strain>
    </source>
</reference>
<dbReference type="PROSITE" id="PS00061">
    <property type="entry name" value="ADH_SHORT"/>
    <property type="match status" value="1"/>
</dbReference>
<keyword evidence="5" id="KW-1185">Reference proteome</keyword>